<feature type="compositionally biased region" description="Acidic residues" evidence="1">
    <location>
        <begin position="66"/>
        <end position="92"/>
    </location>
</feature>
<dbReference type="AlphaFoldDB" id="A0A2S9YP11"/>
<comment type="caution">
    <text evidence="2">The sequence shown here is derived from an EMBL/GenBank/DDBJ whole genome shotgun (WGS) entry which is preliminary data.</text>
</comment>
<evidence type="ECO:0000313" key="3">
    <source>
        <dbReference type="Proteomes" id="UP000238823"/>
    </source>
</evidence>
<dbReference type="EMBL" id="PVNL01000066">
    <property type="protein sequence ID" value="PRQ06812.1"/>
    <property type="molecule type" value="Genomic_DNA"/>
</dbReference>
<accession>A0A2S9YP11</accession>
<proteinExistence type="predicted"/>
<organism evidence="2 3">
    <name type="scientific">Enhygromyxa salina</name>
    <dbReference type="NCBI Taxonomy" id="215803"/>
    <lineage>
        <taxon>Bacteria</taxon>
        <taxon>Pseudomonadati</taxon>
        <taxon>Myxococcota</taxon>
        <taxon>Polyangia</taxon>
        <taxon>Nannocystales</taxon>
        <taxon>Nannocystaceae</taxon>
        <taxon>Enhygromyxa</taxon>
    </lineage>
</organism>
<gene>
    <name evidence="2" type="ORF">ENSA7_34720</name>
</gene>
<feature type="compositionally biased region" description="Low complexity" evidence="1">
    <location>
        <begin position="53"/>
        <end position="65"/>
    </location>
</feature>
<evidence type="ECO:0008006" key="4">
    <source>
        <dbReference type="Google" id="ProtNLM"/>
    </source>
</evidence>
<dbReference type="SUPFAM" id="SSF53474">
    <property type="entry name" value="alpha/beta-Hydrolases"/>
    <property type="match status" value="1"/>
</dbReference>
<protein>
    <recommendedName>
        <fullName evidence="4">SbsA Ig-like domain-containing protein</fullName>
    </recommendedName>
</protein>
<dbReference type="Gene3D" id="3.40.50.1820">
    <property type="entry name" value="alpha/beta hydrolase"/>
    <property type="match status" value="1"/>
</dbReference>
<evidence type="ECO:0000256" key="1">
    <source>
        <dbReference type="SAM" id="MobiDB-lite"/>
    </source>
</evidence>
<dbReference type="Proteomes" id="UP000238823">
    <property type="component" value="Unassembled WGS sequence"/>
</dbReference>
<feature type="region of interest" description="Disordered" evidence="1">
    <location>
        <begin position="53"/>
        <end position="97"/>
    </location>
</feature>
<sequence length="704" mass="74904">MDPTPAICAAGISTARADSDHTTLAAVTRLSSRWPASLVSALLSLSPLACNTAPPPAANTSTETSGDGDGDPGDGDGDGDGDPGDGDGDGEAIVDWPTLDCDPLVPELCGFPFPNNVFSEADPSTPTGRRLALSQALMPKSSYAPDPSGFNTSDGFSPSSTIMTFMPGGTTTGLATPVTIASSLGPDSPTILIDTSTGARVPHWAEYDVSHTDDSRRAFMIRPAVRLEPDTRYIVAIRQVVDQAGVPLPASEGFVALRDGTPSDEPSIEQRRPLYLDIFARLADAGIERETLQLAWDFSTASDENVTGSAVHLVDEGLALIGPDGPDYVIDQVTLDPTPGIAMRIELTMTVPLFLDDPGGGGSMVYGDDGLPEASGTAEYPVLIHVPTTAADSPARLMAYGHGMLGSRWEITADHLEALAADHNVIVFATDWVGMAEDDVDNIVQLLSTGHIDDFHTVPDRLQQGFFNAFAAMRLIQGKLADDPIMQGVGGSMVDPVDPWYFGGSQGGIFGSCYMALSPDVTRGVLAVPGQPYSLLLNRSVNFSQFFTLINTVYPDKLDLRLFVELVQLQWDRAEPSGFTRHIIEDPLPGSYEKDVLLLVSIGDHQVTTLGAHMMARELGVPQIGPANRPDLFEIDVVEQPYAGSAMIEYGWGLGPEPIENVPMTEGEDPHGKLADIPIAVITVEQFLRTGVVESFCDDVCDPI</sequence>
<reference evidence="2 3" key="1">
    <citation type="submission" date="2018-03" db="EMBL/GenBank/DDBJ databases">
        <title>Draft Genome Sequences of the Obligatory Marine Myxobacteria Enhygromyxa salina SWB007.</title>
        <authorList>
            <person name="Poehlein A."/>
            <person name="Moghaddam J.A."/>
            <person name="Harms H."/>
            <person name="Alanjari M."/>
            <person name="Koenig G.M."/>
            <person name="Daniel R."/>
            <person name="Schaeberle T.F."/>
        </authorList>
    </citation>
    <scope>NUCLEOTIDE SEQUENCE [LARGE SCALE GENOMIC DNA]</scope>
    <source>
        <strain evidence="2 3">SWB007</strain>
    </source>
</reference>
<dbReference type="InterPro" id="IPR029058">
    <property type="entry name" value="AB_hydrolase_fold"/>
</dbReference>
<evidence type="ECO:0000313" key="2">
    <source>
        <dbReference type="EMBL" id="PRQ06812.1"/>
    </source>
</evidence>
<name>A0A2S9YP11_9BACT</name>